<accession>W4QT39</accession>
<proteinExistence type="predicted"/>
<comment type="caution">
    <text evidence="2">The sequence shown here is derived from an EMBL/GenBank/DDBJ whole genome shotgun (WGS) entry which is preliminary data.</text>
</comment>
<keyword evidence="1" id="KW-1133">Transmembrane helix</keyword>
<evidence type="ECO:0000313" key="3">
    <source>
        <dbReference type="Proteomes" id="UP000018896"/>
    </source>
</evidence>
<feature type="transmembrane region" description="Helical" evidence="1">
    <location>
        <begin position="23"/>
        <end position="41"/>
    </location>
</feature>
<dbReference type="Proteomes" id="UP000018896">
    <property type="component" value="Unassembled WGS sequence"/>
</dbReference>
<protein>
    <submittedName>
        <fullName evidence="2">Uncharacterized protein</fullName>
    </submittedName>
</protein>
<keyword evidence="1" id="KW-0472">Membrane</keyword>
<dbReference type="EMBL" id="BAUV01000008">
    <property type="protein sequence ID" value="GAE34469.1"/>
    <property type="molecule type" value="Genomic_DNA"/>
</dbReference>
<name>W4QT39_HALA3</name>
<dbReference type="STRING" id="1236973.JCM9157_1528"/>
<reference evidence="2 3" key="1">
    <citation type="journal article" date="2014" name="Genome Announc.">
        <title>Draft Genome Sequences of Three Alkaliphilic Bacillus Strains, Bacillus wakoensis JCM 9140T, Bacillus akibai JCM 9157T, and Bacillus hemicellulosilyticus JCM 9152T.</title>
        <authorList>
            <person name="Yuki M."/>
            <person name="Oshima K."/>
            <person name="Suda W."/>
            <person name="Oshida Y."/>
            <person name="Kitamura K."/>
            <person name="Iida T."/>
            <person name="Hattori M."/>
            <person name="Ohkuma M."/>
        </authorList>
    </citation>
    <scope>NUCLEOTIDE SEQUENCE [LARGE SCALE GENOMIC DNA]</scope>
    <source>
        <strain evidence="2 3">JCM 9157</strain>
    </source>
</reference>
<sequence length="58" mass="6643">MTANKTGNAFFDSNIVFTPDTELLYFLIVLILPYVEQKLAIRDGLFSKSVKKLEMVKM</sequence>
<keyword evidence="3" id="KW-1185">Reference proteome</keyword>
<evidence type="ECO:0000256" key="1">
    <source>
        <dbReference type="SAM" id="Phobius"/>
    </source>
</evidence>
<gene>
    <name evidence="2" type="ORF">JCM9157_1528</name>
</gene>
<organism evidence="2 3">
    <name type="scientific">Halalkalibacter akibai (strain ATCC 43226 / DSM 21942 / CIP 109018 / JCM 9157 / 1139)</name>
    <name type="common">Bacillus akibai</name>
    <dbReference type="NCBI Taxonomy" id="1236973"/>
    <lineage>
        <taxon>Bacteria</taxon>
        <taxon>Bacillati</taxon>
        <taxon>Bacillota</taxon>
        <taxon>Bacilli</taxon>
        <taxon>Bacillales</taxon>
        <taxon>Bacillaceae</taxon>
        <taxon>Halalkalibacter</taxon>
    </lineage>
</organism>
<keyword evidence="1" id="KW-0812">Transmembrane</keyword>
<dbReference type="AlphaFoldDB" id="W4QT39"/>
<evidence type="ECO:0000313" key="2">
    <source>
        <dbReference type="EMBL" id="GAE34469.1"/>
    </source>
</evidence>